<organism evidence="1">
    <name type="scientific">Mycobacteroides abscessus subsp. massiliense</name>
    <dbReference type="NCBI Taxonomy" id="1962118"/>
    <lineage>
        <taxon>Bacteria</taxon>
        <taxon>Bacillati</taxon>
        <taxon>Actinomycetota</taxon>
        <taxon>Actinomycetes</taxon>
        <taxon>Mycobacteriales</taxon>
        <taxon>Mycobacteriaceae</taxon>
        <taxon>Mycobacteroides</taxon>
        <taxon>Mycobacteroides abscessus</taxon>
    </lineage>
</organism>
<reference evidence="1" key="1">
    <citation type="submission" date="2017-06" db="EMBL/GenBank/DDBJ databases">
        <title>Antibiotic Resistance Genes in Clinically Isolated Mycobacterium abscessus strains.</title>
        <authorList>
            <person name="Carvalho N.F.G."/>
            <person name="Chimara E."/>
            <person name="Leao S.L.P.C."/>
            <person name="Costa S.F."/>
            <person name="Souza M."/>
            <person name="Morais C."/>
            <person name="Amgarten D.E."/>
            <person name="Setubal J.C."/>
        </authorList>
    </citation>
    <scope>NUCLEOTIDE SEQUENCE</scope>
    <source>
        <strain evidence="1">381</strain>
        <plasmid evidence="1">unnamed</plasmid>
    </source>
</reference>
<evidence type="ECO:0000313" key="1">
    <source>
        <dbReference type="EMBL" id="QCO28938.1"/>
    </source>
</evidence>
<gene>
    <name evidence="1" type="ORF">CFE69_23585</name>
</gene>
<accession>A0A4D8SAP8</accession>
<name>A0A4D8SAP8_9MYCO</name>
<dbReference type="EMBL" id="CP022232">
    <property type="protein sequence ID" value="QCO28938.1"/>
    <property type="molecule type" value="Genomic_DNA"/>
</dbReference>
<dbReference type="AlphaFoldDB" id="A0A4D8SAP8"/>
<sequence length="70" mass="7993">MWSADELRNLPSETLLTWTDFGERIAAVLFVDQDEVWISHTGPDHWSTSIDHVRYPAQAFIWPAAPDNPA</sequence>
<protein>
    <submittedName>
        <fullName evidence="1">Uncharacterized protein</fullName>
    </submittedName>
</protein>
<geneLocation type="plasmid" evidence="1">
    <name>unnamed</name>
</geneLocation>
<proteinExistence type="predicted"/>
<keyword evidence="1" id="KW-0614">Plasmid</keyword>